<evidence type="ECO:0000259" key="9">
    <source>
        <dbReference type="Pfam" id="PF08532"/>
    </source>
</evidence>
<dbReference type="InterPro" id="IPR003476">
    <property type="entry name" value="Glyco_hydro_42"/>
</dbReference>
<dbReference type="CDD" id="cd03143">
    <property type="entry name" value="A4_beta-galactosidase_middle_domain"/>
    <property type="match status" value="1"/>
</dbReference>
<keyword evidence="12" id="KW-1185">Reference proteome</keyword>
<dbReference type="PANTHER" id="PTHR36447">
    <property type="entry name" value="BETA-GALACTOSIDASE GANA"/>
    <property type="match status" value="1"/>
</dbReference>
<evidence type="ECO:0000259" key="10">
    <source>
        <dbReference type="Pfam" id="PF08533"/>
    </source>
</evidence>
<organism evidence="11 12">
    <name type="scientific">Leifsonia kafniensis</name>
    <dbReference type="NCBI Taxonomy" id="475957"/>
    <lineage>
        <taxon>Bacteria</taxon>
        <taxon>Bacillati</taxon>
        <taxon>Actinomycetota</taxon>
        <taxon>Actinomycetes</taxon>
        <taxon>Micrococcales</taxon>
        <taxon>Microbacteriaceae</taxon>
        <taxon>Leifsonia</taxon>
    </lineage>
</organism>
<dbReference type="InterPro" id="IPR013738">
    <property type="entry name" value="Beta_galactosidase_Trimer"/>
</dbReference>
<dbReference type="Pfam" id="PF08533">
    <property type="entry name" value="Glyco_hydro_42C"/>
    <property type="match status" value="1"/>
</dbReference>
<evidence type="ECO:0000313" key="12">
    <source>
        <dbReference type="Proteomes" id="UP001501803"/>
    </source>
</evidence>
<dbReference type="SUPFAM" id="SSF52317">
    <property type="entry name" value="Class I glutamine amidotransferase-like"/>
    <property type="match status" value="1"/>
</dbReference>
<comment type="catalytic activity">
    <reaction evidence="1 6">
        <text>Hydrolysis of terminal non-reducing beta-D-galactose residues in beta-D-galactosides.</text>
        <dbReference type="EC" id="3.2.1.23"/>
    </reaction>
</comment>
<evidence type="ECO:0000313" key="11">
    <source>
        <dbReference type="EMBL" id="GAA3876119.1"/>
    </source>
</evidence>
<feature type="region of interest" description="Disordered" evidence="7">
    <location>
        <begin position="676"/>
        <end position="703"/>
    </location>
</feature>
<dbReference type="EMBL" id="BAABCN010000003">
    <property type="protein sequence ID" value="GAA3876119.1"/>
    <property type="molecule type" value="Genomic_DNA"/>
</dbReference>
<dbReference type="Gene3D" id="3.40.50.880">
    <property type="match status" value="1"/>
</dbReference>
<feature type="compositionally biased region" description="Low complexity" evidence="7">
    <location>
        <begin position="676"/>
        <end position="689"/>
    </location>
</feature>
<evidence type="ECO:0000256" key="3">
    <source>
        <dbReference type="ARBA" id="ARBA00012756"/>
    </source>
</evidence>
<dbReference type="InterPro" id="IPR013739">
    <property type="entry name" value="Beta_galactosidase_C"/>
</dbReference>
<dbReference type="RefSeq" id="WP_345065239.1">
    <property type="nucleotide sequence ID" value="NZ_BAABCN010000003.1"/>
</dbReference>
<keyword evidence="5 6" id="KW-0326">Glycosidase</keyword>
<dbReference type="InterPro" id="IPR017853">
    <property type="entry name" value="GH"/>
</dbReference>
<evidence type="ECO:0000256" key="6">
    <source>
        <dbReference type="PIRNR" id="PIRNR001084"/>
    </source>
</evidence>
<dbReference type="InterPro" id="IPR013780">
    <property type="entry name" value="Glyco_hydro_b"/>
</dbReference>
<dbReference type="SUPFAM" id="SSF51445">
    <property type="entry name" value="(Trans)glycosidases"/>
    <property type="match status" value="1"/>
</dbReference>
<evidence type="ECO:0000256" key="7">
    <source>
        <dbReference type="SAM" id="MobiDB-lite"/>
    </source>
</evidence>
<dbReference type="Gene3D" id="3.20.20.80">
    <property type="entry name" value="Glycosidases"/>
    <property type="match status" value="1"/>
</dbReference>
<sequence>MTSTPARPIRLDALAYGGDYNPDQWSEETWIEDARLMQKAGVNLVSLPVFSWPQIERTPGVYDFGWLDRVIDLLWEHGIKVDLATATATPPAWLIREFPEVLPSNIHGQRLEFGSRQAYCPSSPIFREHALRLTEAMATRYGNHPALALWHISNEYGDHVPRCWCDESARHFRRWLEARYGSIDGLNEAWGTTCWGQNYNTFEHIEPPRTSMGPINPSQNLDFERFSSDALLELFQSEIDVLRRVTPEIAVTTNFMSLFKELDYWDFAAVEDLVTDDAYPDPADPQAHVPAALNYGLMRSLKGGQPWLLLEQAPSAVSWRDVNVPKAPGRMRLDSFQAIAHGSDGAMFFQWRQAKFGPEKYHSAMLGHRGENSRTFQETAALGAELKQIEAVRGTRVRASVALVADWDSWWGSAAPDSLPSQRLKWIEQARAWHGALFALGHTVDVVRATGSFDAYDVVVVPNLYIATDEQAKAMTAFVERGGQLVVGPFSGVVDPTEKVHEGGAPGPLRALLGVEVDEWWPLSEGETGQLSLDGEQLTTEIWSEWIDAAPDAEIVASYSAGVLAGRAAIVRNTVGAGSAWYLSAVLAPAGLEQVLARALTAAGLSNRVATRDLEVVTRTDGDTDFTFVLNHGHTDASVAVPAGAHDLITGADVTGTLTLAPAGVAVLAHPAGPATVSTTGAVSTSPTTDSTEISHPTEKTEI</sequence>
<evidence type="ECO:0000256" key="4">
    <source>
        <dbReference type="ARBA" id="ARBA00022801"/>
    </source>
</evidence>
<accession>A0ABP7KGK7</accession>
<comment type="caution">
    <text evidence="11">The sequence shown here is derived from an EMBL/GenBank/DDBJ whole genome shotgun (WGS) entry which is preliminary data.</text>
</comment>
<evidence type="ECO:0000256" key="1">
    <source>
        <dbReference type="ARBA" id="ARBA00001412"/>
    </source>
</evidence>
<dbReference type="InterPro" id="IPR013529">
    <property type="entry name" value="Glyco_hydro_42_N"/>
</dbReference>
<proteinExistence type="inferred from homology"/>
<dbReference type="InterPro" id="IPR029062">
    <property type="entry name" value="Class_I_gatase-like"/>
</dbReference>
<evidence type="ECO:0000259" key="8">
    <source>
        <dbReference type="Pfam" id="PF02449"/>
    </source>
</evidence>
<protein>
    <recommendedName>
        <fullName evidence="3 6">Beta-galactosidase</fullName>
        <shortName evidence="6">Beta-gal</shortName>
        <ecNumber evidence="3 6">3.2.1.23</ecNumber>
    </recommendedName>
</protein>
<dbReference type="Pfam" id="PF02449">
    <property type="entry name" value="Glyco_hydro_42"/>
    <property type="match status" value="1"/>
</dbReference>
<dbReference type="EC" id="3.2.1.23" evidence="3 6"/>
<dbReference type="PANTHER" id="PTHR36447:SF1">
    <property type="entry name" value="BETA-GALACTOSIDASE GANA"/>
    <property type="match status" value="1"/>
</dbReference>
<dbReference type="Proteomes" id="UP001501803">
    <property type="component" value="Unassembled WGS sequence"/>
</dbReference>
<comment type="similarity">
    <text evidence="2 6">Belongs to the glycosyl hydrolase 42 family.</text>
</comment>
<feature type="domain" description="Glycoside hydrolase family 42 N-terminal" evidence="8">
    <location>
        <begin position="19"/>
        <end position="389"/>
    </location>
</feature>
<dbReference type="PIRSF" id="PIRSF001084">
    <property type="entry name" value="B-galactosidase"/>
    <property type="match status" value="1"/>
</dbReference>
<feature type="domain" description="Beta-galactosidase trimerisation" evidence="9">
    <location>
        <begin position="399"/>
        <end position="605"/>
    </location>
</feature>
<reference evidence="12" key="1">
    <citation type="journal article" date="2019" name="Int. J. Syst. Evol. Microbiol.">
        <title>The Global Catalogue of Microorganisms (GCM) 10K type strain sequencing project: providing services to taxonomists for standard genome sequencing and annotation.</title>
        <authorList>
            <consortium name="The Broad Institute Genomics Platform"/>
            <consortium name="The Broad Institute Genome Sequencing Center for Infectious Disease"/>
            <person name="Wu L."/>
            <person name="Ma J."/>
        </authorList>
    </citation>
    <scope>NUCLEOTIDE SEQUENCE [LARGE SCALE GENOMIC DNA]</scope>
    <source>
        <strain evidence="12">JCM 17021</strain>
    </source>
</reference>
<dbReference type="Gene3D" id="2.60.40.1180">
    <property type="entry name" value="Golgi alpha-mannosidase II"/>
    <property type="match status" value="1"/>
</dbReference>
<gene>
    <name evidence="11" type="ORF">GCM10022381_18480</name>
</gene>
<evidence type="ECO:0000256" key="2">
    <source>
        <dbReference type="ARBA" id="ARBA00005940"/>
    </source>
</evidence>
<keyword evidence="4 6" id="KW-0378">Hydrolase</keyword>
<feature type="domain" description="Beta-galactosidase C-terminal" evidence="10">
    <location>
        <begin position="613"/>
        <end position="668"/>
    </location>
</feature>
<name>A0ABP7KGK7_9MICO</name>
<dbReference type="Pfam" id="PF08532">
    <property type="entry name" value="Glyco_hydro_42M"/>
    <property type="match status" value="1"/>
</dbReference>
<evidence type="ECO:0000256" key="5">
    <source>
        <dbReference type="ARBA" id="ARBA00023295"/>
    </source>
</evidence>